<keyword evidence="17" id="KW-1185">Reference proteome</keyword>
<comment type="catalytic activity">
    <reaction evidence="9">
        <text>5-diphospho-1D-myo-inositol 1,2,3,4,6-pentakisphosphate + ATP + H(+) = 1,5-bis(diphospho)-1D-myo-inositol 2,3,4,6-tetrakisphosphate + ADP</text>
        <dbReference type="Rhea" id="RHEA:10276"/>
        <dbReference type="ChEBI" id="CHEBI:15378"/>
        <dbReference type="ChEBI" id="CHEBI:30616"/>
        <dbReference type="ChEBI" id="CHEBI:58628"/>
        <dbReference type="ChEBI" id="CHEBI:77983"/>
        <dbReference type="ChEBI" id="CHEBI:456216"/>
        <dbReference type="EC" id="2.7.4.24"/>
    </reaction>
    <physiologicalReaction direction="left-to-right" evidence="9">
        <dbReference type="Rhea" id="RHEA:10277"/>
    </physiologicalReaction>
</comment>
<evidence type="ECO:0000256" key="12">
    <source>
        <dbReference type="RuleBase" id="RU365032"/>
    </source>
</evidence>
<keyword evidence="6 11" id="KW-0547">Nucleotide-binding</keyword>
<dbReference type="InterPro" id="IPR037446">
    <property type="entry name" value="His_Pase_VIP1"/>
</dbReference>
<keyword evidence="8 11" id="KW-0067">ATP-binding</keyword>
<keyword evidence="13" id="KW-0175">Coiled coil</keyword>
<evidence type="ECO:0000256" key="3">
    <source>
        <dbReference type="ARBA" id="ARBA00022490"/>
    </source>
</evidence>
<feature type="compositionally biased region" description="Polar residues" evidence="14">
    <location>
        <begin position="797"/>
        <end position="810"/>
    </location>
</feature>
<dbReference type="InterPro" id="IPR011761">
    <property type="entry name" value="ATP-grasp"/>
</dbReference>
<keyword evidence="5 12" id="KW-0808">Transferase</keyword>
<organism evidence="16 17">
    <name type="scientific">Phytophthora citrophthora</name>
    <dbReference type="NCBI Taxonomy" id="4793"/>
    <lineage>
        <taxon>Eukaryota</taxon>
        <taxon>Sar</taxon>
        <taxon>Stramenopiles</taxon>
        <taxon>Oomycota</taxon>
        <taxon>Peronosporomycetes</taxon>
        <taxon>Peronosporales</taxon>
        <taxon>Peronosporaceae</taxon>
        <taxon>Phytophthora</taxon>
    </lineage>
</organism>
<sequence length="1144" mass="129749">MTSLGSASPPEGAPAPNMTPFDAPDARFTLGICVMDRKARSAPMLEILGRLPPDLFRVEFFGDDTILNQPVDAWPRCDALIAFFSKGFPLQKVQDYVALRRPVVVNELDTQYLLQDRREVYRLLQEHDVPTPRHVFVSRDGYRGQTEPPEVIEGDDFIQVNGVRINKPFVEKPVDGEDHNIHIYYPMSAGGGCKRLFRKIGNRSSEYDPQVNKVRAGEGSYIYEEFLSTQGTDVKVYTVGAHYAHAEARKSPVLDGRVVRDADGKEVRYPVMLSTEEKQIAYRVCRAFKQTICGFDILRVRDASYVCDVNGWSFVKNSEKYYDDCGILLTQYLEQALAGGAMAAEEFGSDSSAFSAVTFRFAPDAPPPSAELSEPPTAHRHAMLRGPSTSIAESEVSEVDSITDGNEDAMYQEEELRCVLAVIRHGDRTPKQKMKMNVCHPAFLQFYQDRLRESQQENGDGSDSKKKKKMDLKIKAVANLERLLQVSNDLLHRYETREQAFMDFLEQREVKFGEDATDRVKGYRTLRDVLQRWQLVGINRKVQLKPKEFVTVPTEGTDENREQLTTRRVSKLLLIIKWGGDLTHTGEEQAEHLGQKFRRMMYPGGAGGLNRLHSTYRHDLKIYTSDEGRVQKTAASFAKGLLELEGDIIPILVGLVLKSKDADSMLDQSGSSAQDIIVRVKQRLHKIIHRGDHCSQLIDSNSRLIRSVALALAKVDQPIKKMGIMHKLLQSLKEQLTRMIQEKAQYRTEIDRWQQKKANAGRLLAPAMGRSASVNELSQPRSRHIHSYAPRKKHSEGSNISSDAANSSVSLRKMRSQQEPLPPEEIKYPEPCGRETLEVMRERWAKLYRDFYVKKRDTYDLSKIPDIHDCIRYDAVHNSHLNLTDVRELLEISSSLSHALVPQEYGINVDEKIFIGSAMCRTLLSKINTDLDLARGLKPDMVKDHNTHRLNPSYAKKIKSTHRSVRTRLYFTSESHLHTLLNVLRYGREECAVKSPIGEESRKWIEDIPELCYMTHFVVRVFERVQFSLDDPQRFRVEISVSPGADQDPLISDPEKQVEVAPLKIISREGLTCQELVDYVADCIDYAEQNEIKEMISRTVPGKSNPEKPTTGDSANTSGDVTPVKRSMYSLSNNSSDSNFSSDN</sequence>
<keyword evidence="4" id="KW-0597">Phosphoprotein</keyword>
<name>A0AAD9G4W3_9STRA</name>
<evidence type="ECO:0000256" key="13">
    <source>
        <dbReference type="SAM" id="Coils"/>
    </source>
</evidence>
<accession>A0AAD9G4W3</accession>
<feature type="compositionally biased region" description="Low complexity" evidence="14">
    <location>
        <begin position="1"/>
        <end position="16"/>
    </location>
</feature>
<dbReference type="PROSITE" id="PS00616">
    <property type="entry name" value="HIS_ACID_PHOSPHAT_1"/>
    <property type="match status" value="1"/>
</dbReference>
<dbReference type="InterPro" id="IPR040557">
    <property type="entry name" value="VIP1_N"/>
</dbReference>
<evidence type="ECO:0000313" key="17">
    <source>
        <dbReference type="Proteomes" id="UP001259832"/>
    </source>
</evidence>
<feature type="region of interest" description="Disordered" evidence="14">
    <location>
        <begin position="771"/>
        <end position="829"/>
    </location>
</feature>
<evidence type="ECO:0000256" key="10">
    <source>
        <dbReference type="ARBA" id="ARBA00034629"/>
    </source>
</evidence>
<comment type="similarity">
    <text evidence="2 12">Belongs to the histidine acid phosphatase family. VIP1 subfamily.</text>
</comment>
<evidence type="ECO:0000256" key="14">
    <source>
        <dbReference type="SAM" id="MobiDB-lite"/>
    </source>
</evidence>
<gene>
    <name evidence="16" type="ORF">P3T76_012642</name>
</gene>
<dbReference type="Proteomes" id="UP001259832">
    <property type="component" value="Unassembled WGS sequence"/>
</dbReference>
<reference evidence="16" key="1">
    <citation type="submission" date="2023-08" db="EMBL/GenBank/DDBJ databases">
        <title>Reference Genome Resource for the Citrus Pathogen Phytophthora citrophthora.</title>
        <authorList>
            <person name="Moller H."/>
            <person name="Coetzee B."/>
            <person name="Rose L.J."/>
            <person name="Van Niekerk J.M."/>
        </authorList>
    </citation>
    <scope>NUCLEOTIDE SEQUENCE</scope>
    <source>
        <strain evidence="16">STE-U-9442</strain>
    </source>
</reference>
<dbReference type="InterPro" id="IPR013651">
    <property type="entry name" value="ATP-grasp_RimK-type"/>
</dbReference>
<dbReference type="PANTHER" id="PTHR12750:SF9">
    <property type="entry name" value="INOSITOL HEXAKISPHOSPHATE AND DIPHOSPHOINOSITOL-PENTAKISPHOSPHATE KINASE"/>
    <property type="match status" value="1"/>
</dbReference>
<evidence type="ECO:0000256" key="9">
    <source>
        <dbReference type="ARBA" id="ARBA00033696"/>
    </source>
</evidence>
<dbReference type="GO" id="GO:0033857">
    <property type="term" value="F:5-diphosphoinositol pentakisphosphate 1-kinase activity"/>
    <property type="evidence" value="ECO:0007669"/>
    <property type="project" value="TreeGrafter"/>
</dbReference>
<dbReference type="GO" id="GO:0046872">
    <property type="term" value="F:metal ion binding"/>
    <property type="evidence" value="ECO:0007669"/>
    <property type="project" value="InterPro"/>
</dbReference>
<dbReference type="FunFam" id="3.30.470.20:FF:000036">
    <property type="entry name" value="Inositol hexakisphosphate and diphosphoinositol-pentakisphosphate kinase"/>
    <property type="match status" value="1"/>
</dbReference>
<feature type="region of interest" description="Disordered" evidence="14">
    <location>
        <begin position="1"/>
        <end position="20"/>
    </location>
</feature>
<evidence type="ECO:0000256" key="4">
    <source>
        <dbReference type="ARBA" id="ARBA00022553"/>
    </source>
</evidence>
<dbReference type="InterPro" id="IPR000560">
    <property type="entry name" value="His_Pase_clade-2"/>
</dbReference>
<evidence type="ECO:0000256" key="2">
    <source>
        <dbReference type="ARBA" id="ARBA00005609"/>
    </source>
</evidence>
<dbReference type="SUPFAM" id="SSF56059">
    <property type="entry name" value="Glutathione synthetase ATP-binding domain-like"/>
    <property type="match status" value="1"/>
</dbReference>
<comment type="function">
    <text evidence="12">Bifunctional inositol kinase that acts in concert with the IP6K kinases to synthesize the diphosphate group-containing inositol pyrophosphates diphosphoinositol pentakisphosphate, PP-InsP5, and bis-diphosphoinositol tetrakisphosphate, (PP)2-InsP4. PP-InsP5 and (PP)2-InsP4, also respectively called InsP7 and InsP8, may regulate a variety of cellular processes, including apoptosis, vesicle trafficking, cytoskeletal dynamics, and exocytosis. Phosphorylates inositol hexakisphosphate (InsP6).</text>
</comment>
<keyword evidence="7 12" id="KW-0418">Kinase</keyword>
<dbReference type="Gene3D" id="3.40.50.1240">
    <property type="entry name" value="Phosphoglycerate mutase-like"/>
    <property type="match status" value="1"/>
</dbReference>
<dbReference type="GO" id="GO:0005524">
    <property type="term" value="F:ATP binding"/>
    <property type="evidence" value="ECO:0007669"/>
    <property type="project" value="UniProtKB-UniRule"/>
</dbReference>
<feature type="domain" description="ATP-grasp" evidence="15">
    <location>
        <begin position="121"/>
        <end position="338"/>
    </location>
</feature>
<dbReference type="EMBL" id="JASMQC010000032">
    <property type="protein sequence ID" value="KAK1931710.1"/>
    <property type="molecule type" value="Genomic_DNA"/>
</dbReference>
<dbReference type="PANTHER" id="PTHR12750">
    <property type="entry name" value="DIPHOSPHOINOSITOL PENTAKISPHOSPHATE KINASE"/>
    <property type="match status" value="1"/>
</dbReference>
<dbReference type="Gene3D" id="3.40.50.11950">
    <property type="match status" value="1"/>
</dbReference>
<dbReference type="Gene3D" id="3.30.470.20">
    <property type="entry name" value="ATP-grasp fold, B domain"/>
    <property type="match status" value="1"/>
</dbReference>
<dbReference type="AlphaFoldDB" id="A0AAD9G4W3"/>
<dbReference type="GO" id="GO:0005829">
    <property type="term" value="C:cytosol"/>
    <property type="evidence" value="ECO:0007669"/>
    <property type="project" value="UniProtKB-SubCell"/>
</dbReference>
<dbReference type="PROSITE" id="PS50975">
    <property type="entry name" value="ATP_GRASP"/>
    <property type="match status" value="1"/>
</dbReference>
<evidence type="ECO:0000256" key="6">
    <source>
        <dbReference type="ARBA" id="ARBA00022741"/>
    </source>
</evidence>
<dbReference type="GO" id="GO:0032958">
    <property type="term" value="P:inositol phosphate biosynthetic process"/>
    <property type="evidence" value="ECO:0007669"/>
    <property type="project" value="TreeGrafter"/>
</dbReference>
<evidence type="ECO:0000256" key="7">
    <source>
        <dbReference type="ARBA" id="ARBA00022777"/>
    </source>
</evidence>
<dbReference type="Pfam" id="PF08443">
    <property type="entry name" value="RimK"/>
    <property type="match status" value="1"/>
</dbReference>
<dbReference type="InterPro" id="IPR029033">
    <property type="entry name" value="His_PPase_superfam"/>
</dbReference>
<comment type="catalytic activity">
    <reaction evidence="10">
        <text>1D-myo-inositol hexakisphosphate + ATP = 1-diphospho-1D-myo-inositol 2,3,4,5,6-pentakisphosphate + ADP</text>
        <dbReference type="Rhea" id="RHEA:37459"/>
        <dbReference type="ChEBI" id="CHEBI:30616"/>
        <dbReference type="ChEBI" id="CHEBI:58130"/>
        <dbReference type="ChEBI" id="CHEBI:74946"/>
        <dbReference type="ChEBI" id="CHEBI:456216"/>
        <dbReference type="EC" id="2.7.4.24"/>
    </reaction>
    <physiologicalReaction direction="left-to-right" evidence="10">
        <dbReference type="Rhea" id="RHEA:37460"/>
    </physiologicalReaction>
</comment>
<dbReference type="SUPFAM" id="SSF53254">
    <property type="entry name" value="Phosphoglycerate mutase-like"/>
    <property type="match status" value="1"/>
</dbReference>
<feature type="coiled-coil region" evidence="13">
    <location>
        <begin position="729"/>
        <end position="756"/>
    </location>
</feature>
<evidence type="ECO:0000313" key="16">
    <source>
        <dbReference type="EMBL" id="KAK1931710.1"/>
    </source>
</evidence>
<protein>
    <recommendedName>
        <fullName evidence="12">Inositol hexakisphosphate and diphosphoinositol-pentakisphosphate kinase</fullName>
        <ecNumber evidence="12">2.7.4.24</ecNumber>
    </recommendedName>
</protein>
<evidence type="ECO:0000256" key="8">
    <source>
        <dbReference type="ARBA" id="ARBA00022840"/>
    </source>
</evidence>
<feature type="region of interest" description="Disordered" evidence="14">
    <location>
        <begin position="1097"/>
        <end position="1144"/>
    </location>
</feature>
<dbReference type="EC" id="2.7.4.24" evidence="12"/>
<comment type="caution">
    <text evidence="16">The sequence shown here is derived from an EMBL/GenBank/DDBJ whole genome shotgun (WGS) entry which is preliminary data.</text>
</comment>
<dbReference type="CDD" id="cd07061">
    <property type="entry name" value="HP_HAP_like"/>
    <property type="match status" value="1"/>
</dbReference>
<feature type="compositionally biased region" description="Basic residues" evidence="14">
    <location>
        <begin position="781"/>
        <end position="794"/>
    </location>
</feature>
<evidence type="ECO:0000259" key="15">
    <source>
        <dbReference type="PROSITE" id="PS50975"/>
    </source>
</evidence>
<evidence type="ECO:0000256" key="5">
    <source>
        <dbReference type="ARBA" id="ARBA00022679"/>
    </source>
</evidence>
<feature type="compositionally biased region" description="Polar residues" evidence="14">
    <location>
        <begin position="1107"/>
        <end position="1120"/>
    </location>
</feature>
<dbReference type="GO" id="GO:0000828">
    <property type="term" value="F:inositol hexakisphosphate kinase activity"/>
    <property type="evidence" value="ECO:0007669"/>
    <property type="project" value="UniProtKB-ARBA"/>
</dbReference>
<dbReference type="GO" id="GO:0006020">
    <property type="term" value="P:inositol metabolic process"/>
    <property type="evidence" value="ECO:0007669"/>
    <property type="project" value="TreeGrafter"/>
</dbReference>
<proteinExistence type="inferred from homology"/>
<dbReference type="Pfam" id="PF18086">
    <property type="entry name" value="PPIP5K2_N"/>
    <property type="match status" value="1"/>
</dbReference>
<dbReference type="InterPro" id="IPR033379">
    <property type="entry name" value="Acid_Pase_AS"/>
</dbReference>
<comment type="subcellular location">
    <subcellularLocation>
        <location evidence="1 12">Cytoplasm</location>
        <location evidence="1 12">Cytosol</location>
    </subcellularLocation>
</comment>
<dbReference type="Pfam" id="PF00328">
    <property type="entry name" value="His_Phos_2"/>
    <property type="match status" value="2"/>
</dbReference>
<keyword evidence="3 12" id="KW-0963">Cytoplasm</keyword>
<evidence type="ECO:0000256" key="11">
    <source>
        <dbReference type="PROSITE-ProRule" id="PRU00409"/>
    </source>
</evidence>
<evidence type="ECO:0000256" key="1">
    <source>
        <dbReference type="ARBA" id="ARBA00004514"/>
    </source>
</evidence>
<feature type="compositionally biased region" description="Low complexity" evidence="14">
    <location>
        <begin position="1130"/>
        <end position="1144"/>
    </location>
</feature>